<name>A0A818WYY1_9BILA</name>
<dbReference type="AlphaFoldDB" id="A0A818WYY1"/>
<gene>
    <name evidence="1" type="ORF">OKA104_LOCUS14615</name>
</gene>
<evidence type="ECO:0000313" key="2">
    <source>
        <dbReference type="Proteomes" id="UP000663881"/>
    </source>
</evidence>
<proteinExistence type="predicted"/>
<dbReference type="EMBL" id="CAJOAY010000776">
    <property type="protein sequence ID" value="CAF3733016.1"/>
    <property type="molecule type" value="Genomic_DNA"/>
</dbReference>
<evidence type="ECO:0000313" key="1">
    <source>
        <dbReference type="EMBL" id="CAF3733016.1"/>
    </source>
</evidence>
<dbReference type="Pfam" id="PF14906">
    <property type="entry name" value="DUF4495"/>
    <property type="match status" value="1"/>
</dbReference>
<comment type="caution">
    <text evidence="1">The sequence shown here is derived from an EMBL/GenBank/DDBJ whole genome shotgun (WGS) entry which is preliminary data.</text>
</comment>
<accession>A0A818WYY1</accession>
<dbReference type="InterPro" id="IPR027993">
    <property type="entry name" value="DUF4495"/>
</dbReference>
<protein>
    <submittedName>
        <fullName evidence="1">Uncharacterized protein</fullName>
    </submittedName>
</protein>
<reference evidence="1" key="1">
    <citation type="submission" date="2021-02" db="EMBL/GenBank/DDBJ databases">
        <authorList>
            <person name="Nowell W R."/>
        </authorList>
    </citation>
    <scope>NUCLEOTIDE SEQUENCE</scope>
</reference>
<dbReference type="Proteomes" id="UP000663881">
    <property type="component" value="Unassembled WGS sequence"/>
</dbReference>
<organism evidence="1 2">
    <name type="scientific">Adineta steineri</name>
    <dbReference type="NCBI Taxonomy" id="433720"/>
    <lineage>
        <taxon>Eukaryota</taxon>
        <taxon>Metazoa</taxon>
        <taxon>Spiralia</taxon>
        <taxon>Gnathifera</taxon>
        <taxon>Rotifera</taxon>
        <taxon>Eurotatoria</taxon>
        <taxon>Bdelloidea</taxon>
        <taxon>Adinetida</taxon>
        <taxon>Adinetidae</taxon>
        <taxon>Adineta</taxon>
    </lineage>
</organism>
<sequence length="707" mass="84746">MTNDIMSENESHHESKSDNDIFKTIYTFQEANPLENVIILRAFLHLDNPITQQEYPSDFIQYQLELLKSFPLSSSSSIPSLFQLLKQFVPSSELILSFNSIRQSIVESFINQFRKDTHKQKWGGNGEKMLLLACVLERSLKLYSSNENLIKNTINIWYSLVLHLFEPILDELNEYLKNKFDKQQHQYSSLNHFIRPLSQLCEQLNKIDEKHDCMIINEYFATIILANLQERIDHISNKKIFNHFDSLNKLEGYKCPTRHSVFFIYPDISKLLIFLDDANISKNSSNLIQKCNDKFRQLLDKAFNIIQNYPSSTSLEHCICLISSLSSIEILYHHEQFQYFLYNFCQFILTYWKINLLHDCDADDWLNTKSYFENQRYSVYIDTLFYHFNRFHLYLKQYCPSLLSIIIPYMLLELMNFIYHRYASIKISYARQNQYKTDLLATLVYFSEYTHYFINYKNSTKEFLLFKNENVESKFLEYGNGILAAIVLVTCPCDILYEQLDNIIVQRSTNLLTKINWLNIIRPDWFDLNNEIRIQVQTYLTMKNFLETQQNNFPIDRLVSLLIENSELDTYQSLIIQLIIKNEQWELIDLFVTYTRDWTFVHNLSTKLPEWLSIMMNYWKEFFARCCYTCANEKDREWRLKIEQSIFQQHFEEKLIYLKSLQQCIANIPLSFHHLLSTINQHQTQFTKRFVCFHKYKNFVSYDFQLF</sequence>